<name>A0A914ZTL4_PARUN</name>
<protein>
    <submittedName>
        <fullName evidence="3">Uncharacterized protein</fullName>
    </submittedName>
</protein>
<organism evidence="2 3">
    <name type="scientific">Parascaris univalens</name>
    <name type="common">Nematode worm</name>
    <dbReference type="NCBI Taxonomy" id="6257"/>
    <lineage>
        <taxon>Eukaryota</taxon>
        <taxon>Metazoa</taxon>
        <taxon>Ecdysozoa</taxon>
        <taxon>Nematoda</taxon>
        <taxon>Chromadorea</taxon>
        <taxon>Rhabditida</taxon>
        <taxon>Spirurina</taxon>
        <taxon>Ascaridomorpha</taxon>
        <taxon>Ascaridoidea</taxon>
        <taxon>Ascarididae</taxon>
        <taxon>Parascaris</taxon>
    </lineage>
</organism>
<evidence type="ECO:0000256" key="1">
    <source>
        <dbReference type="SAM" id="MobiDB-lite"/>
    </source>
</evidence>
<feature type="region of interest" description="Disordered" evidence="1">
    <location>
        <begin position="41"/>
        <end position="102"/>
    </location>
</feature>
<accession>A0A914ZTL4</accession>
<dbReference type="Proteomes" id="UP000887569">
    <property type="component" value="Unplaced"/>
</dbReference>
<dbReference type="AlphaFoldDB" id="A0A914ZTL4"/>
<sequence length="102" mass="10316">MARPVSPGTLSECQIEVGSHFVETSGSMTIAAVVIDVAGQSPHGTVPRRIEDSPEGKTPGSGKAAGSLARCLPHQAPRRAAKRTQGGGEASGGMLSVHGVMV</sequence>
<evidence type="ECO:0000313" key="2">
    <source>
        <dbReference type="Proteomes" id="UP000887569"/>
    </source>
</evidence>
<dbReference type="WBParaSite" id="PgB09_g098_t01">
    <property type="protein sequence ID" value="PgB09_g098_t01"/>
    <property type="gene ID" value="PgB09_g098"/>
</dbReference>
<evidence type="ECO:0000313" key="3">
    <source>
        <dbReference type="WBParaSite" id="PgB09_g098_t01"/>
    </source>
</evidence>
<proteinExistence type="predicted"/>
<keyword evidence="2" id="KW-1185">Reference proteome</keyword>
<reference evidence="3" key="1">
    <citation type="submission" date="2022-11" db="UniProtKB">
        <authorList>
            <consortium name="WormBaseParasite"/>
        </authorList>
    </citation>
    <scope>IDENTIFICATION</scope>
</reference>